<dbReference type="Gene3D" id="1.25.40.10">
    <property type="entry name" value="Tetratricopeptide repeat domain"/>
    <property type="match status" value="2"/>
</dbReference>
<feature type="compositionally biased region" description="Basic and acidic residues" evidence="2">
    <location>
        <begin position="646"/>
        <end position="659"/>
    </location>
</feature>
<dbReference type="InterPro" id="IPR033646">
    <property type="entry name" value="CLU-central"/>
</dbReference>
<dbReference type="SUPFAM" id="SSF103107">
    <property type="entry name" value="Hypothetical protein c14orf129, hspc210"/>
    <property type="match status" value="1"/>
</dbReference>
<gene>
    <name evidence="5" type="ORF">PBRASI_LOCUS4215</name>
</gene>
<dbReference type="InterPro" id="IPR028275">
    <property type="entry name" value="CLU_N"/>
</dbReference>
<dbReference type="InterPro" id="IPR000626">
    <property type="entry name" value="Ubiquitin-like_dom"/>
</dbReference>
<dbReference type="Pfam" id="PF13236">
    <property type="entry name" value="CLU"/>
    <property type="match status" value="1"/>
</dbReference>
<proteinExistence type="predicted"/>
<feature type="region of interest" description="Disordered" evidence="2">
    <location>
        <begin position="1232"/>
        <end position="1261"/>
    </location>
</feature>
<feature type="compositionally biased region" description="Basic and acidic residues" evidence="2">
    <location>
        <begin position="671"/>
        <end position="728"/>
    </location>
</feature>
<sequence length="1261" mass="142371">MPSKKDSSKRANAKARRAAAGSNKRSKNAKSKQKEFLASKDSSTETETEELSVNLTIKLPSGKTKTDIIVSPNELVQDIRQCIIESLETCEHTCFSLHHKGKRLNDYKELQEEGITSGNILDLVEDPYSEREARIHVMHLRELLAGPFKQEITSVGADPGLSFFTTVTDSIGSANEAKGNGKTNGNAGGSTQASSSKDSLETNAPKNPFANFEFGKVTLTDFVPNNFQKGHIRCLDSLFLSGWNPTPHERRYRGDLFYLGVKTLGNQTFYITASVTGFFINKSTDKVFDPSPRTDLETYHAHSLITLLRANSPEFNQNFETLQAYIAKHNVLEILSVSTCLPSYPWAVKRNKQAYDLGRVTGVYLDFGVDGVESIRDWNEEIQAQREYPKNDIKDRVFRERLLNKTQADFAESAIRGAIAVVNGNAASFNPRDPEEEHMYIYNNIFFSKALDTRGMFDKLGGDEAAYVAANKDLEGIRTFSSLDIEGLYTLGSVIVDYKGIRVVCQSVVPGIFRRGDESIVYGYFDNGQDEPRLSAEPKFHEALKNASRALHLAEHSVSDKKGNTVKLYTSLETKGLVGDDGRRYLFDLYRLNPVDIEFLENECKPKEDSSMPAYPHKMTLLRPELMEVFWDHKLRLSFKEKSLEKLKNSEQENQKKEAQSPTETATDTLPKGEEEAEKSEPKECLPNEKENQVKGAASDKENEIPNETKQEEAASSNEKQEEERVIDGSELNEFNLAFNADAFTDYNRPEDDEVNAQVASDEKNVREVSKFLRETIIPTLIVEFATFNVSPMAGLSLTKILHRRGINMRYLGFILEKIDQSDDKYRLEHIRHLCVHEMIIRACKRILRSLLREASMAYAPNIISHFFNCLLGAKLNPNPQPTIPDVRPPNDACEYSYLSLTPDLLDGKIRDEVMLRFRYALAEGYVDSEIRVLPLLREICQRVGIQIAAQNYHFVKKSKKDLKKNKRTTTFIPEDITNLLPVVKHAAPKCNFAEETYEAGRLSIAQGDRKFGEELLFQATSLHEQSYGFLHPETAKCYSALAMCSYHNDDLAATLDFQRKATVIFERTLGVDSAEAVHGYLYLGLFEHAAGNTELGLRYMRHALYYWELIYGARHPDEATALNNIGMMLQSIRYFEGSVKFFERAKDTQQAVFGEDHLVTAESYHTLAKALSQAQDYKAAMNAEKFAYNIFKNQCGDNHIKTQEIDLYLKEMTKNAVETAKKQRLLMEQAKVASKPGAAVKSRPDLDNTSGSRKKSASKK</sequence>
<dbReference type="PROSITE" id="PS51823">
    <property type="entry name" value="CLU"/>
    <property type="match status" value="1"/>
</dbReference>
<evidence type="ECO:0000259" key="4">
    <source>
        <dbReference type="PROSITE" id="PS51823"/>
    </source>
</evidence>
<dbReference type="OrthoDB" id="1414216at2759"/>
<feature type="domain" description="Ubiquitin-like" evidence="3">
    <location>
        <begin position="53"/>
        <end position="124"/>
    </location>
</feature>
<dbReference type="InterPro" id="IPR011990">
    <property type="entry name" value="TPR-like_helical_dom_sf"/>
</dbReference>
<dbReference type="InterPro" id="IPR027523">
    <property type="entry name" value="CLU_prot"/>
</dbReference>
<dbReference type="SUPFAM" id="SSF54236">
    <property type="entry name" value="Ubiquitin-like"/>
    <property type="match status" value="1"/>
</dbReference>
<name>A0A9N9AK10_9GLOM</name>
<dbReference type="PANTHER" id="PTHR12601:SF6">
    <property type="entry name" value="CLUSTERED MITOCHONDRIA PROTEIN HOMOLOG"/>
    <property type="match status" value="1"/>
</dbReference>
<evidence type="ECO:0000313" key="6">
    <source>
        <dbReference type="Proteomes" id="UP000789739"/>
    </source>
</evidence>
<dbReference type="GO" id="GO:0048312">
    <property type="term" value="P:intracellular distribution of mitochondria"/>
    <property type="evidence" value="ECO:0007669"/>
    <property type="project" value="TreeGrafter"/>
</dbReference>
<feature type="compositionally biased region" description="Polar residues" evidence="2">
    <location>
        <begin position="190"/>
        <end position="202"/>
    </location>
</feature>
<dbReference type="GO" id="GO:0005737">
    <property type="term" value="C:cytoplasm"/>
    <property type="evidence" value="ECO:0007669"/>
    <property type="project" value="TreeGrafter"/>
</dbReference>
<evidence type="ECO:0000259" key="3">
    <source>
        <dbReference type="PROSITE" id="PS50053"/>
    </source>
</evidence>
<dbReference type="PROSITE" id="PS50053">
    <property type="entry name" value="UBIQUITIN_2"/>
    <property type="match status" value="1"/>
</dbReference>
<evidence type="ECO:0000313" key="5">
    <source>
        <dbReference type="EMBL" id="CAG8533215.1"/>
    </source>
</evidence>
<dbReference type="AlphaFoldDB" id="A0A9N9AK10"/>
<evidence type="ECO:0000256" key="2">
    <source>
        <dbReference type="SAM" id="MobiDB-lite"/>
    </source>
</evidence>
<feature type="compositionally biased region" description="Low complexity" evidence="2">
    <location>
        <begin position="174"/>
        <end position="185"/>
    </location>
</feature>
<dbReference type="Gene3D" id="3.10.20.90">
    <property type="entry name" value="Phosphatidylinositol 3-kinase Catalytic Subunit, Chain A, domain 1"/>
    <property type="match status" value="1"/>
</dbReference>
<dbReference type="InterPro" id="IPR025697">
    <property type="entry name" value="CLU_dom"/>
</dbReference>
<keyword evidence="6" id="KW-1185">Reference proteome</keyword>
<feature type="region of interest" description="Disordered" evidence="2">
    <location>
        <begin position="646"/>
        <end position="731"/>
    </location>
</feature>
<dbReference type="InterPro" id="IPR029071">
    <property type="entry name" value="Ubiquitin-like_domsf"/>
</dbReference>
<dbReference type="InterPro" id="IPR023231">
    <property type="entry name" value="GSKIP_dom_sf"/>
</dbReference>
<reference evidence="5" key="1">
    <citation type="submission" date="2021-06" db="EMBL/GenBank/DDBJ databases">
        <authorList>
            <person name="Kallberg Y."/>
            <person name="Tangrot J."/>
            <person name="Rosling A."/>
        </authorList>
    </citation>
    <scope>NUCLEOTIDE SEQUENCE</scope>
    <source>
        <strain evidence="5">BR232B</strain>
    </source>
</reference>
<feature type="domain" description="Clu" evidence="4">
    <location>
        <begin position="350"/>
        <end position="600"/>
    </location>
</feature>
<dbReference type="SUPFAM" id="SSF48452">
    <property type="entry name" value="TPR-like"/>
    <property type="match status" value="2"/>
</dbReference>
<keyword evidence="1" id="KW-0963">Cytoplasm</keyword>
<dbReference type="CDD" id="cd15466">
    <property type="entry name" value="CLU-central"/>
    <property type="match status" value="1"/>
</dbReference>
<comment type="caution">
    <text evidence="5">The sequence shown here is derived from an EMBL/GenBank/DDBJ whole genome shotgun (WGS) entry which is preliminary data.</text>
</comment>
<protein>
    <submittedName>
        <fullName evidence="5">11759_t:CDS:1</fullName>
    </submittedName>
</protein>
<organism evidence="5 6">
    <name type="scientific">Paraglomus brasilianum</name>
    <dbReference type="NCBI Taxonomy" id="144538"/>
    <lineage>
        <taxon>Eukaryota</taxon>
        <taxon>Fungi</taxon>
        <taxon>Fungi incertae sedis</taxon>
        <taxon>Mucoromycota</taxon>
        <taxon>Glomeromycotina</taxon>
        <taxon>Glomeromycetes</taxon>
        <taxon>Paraglomerales</taxon>
        <taxon>Paraglomeraceae</taxon>
        <taxon>Paraglomus</taxon>
    </lineage>
</organism>
<dbReference type="GO" id="GO:0003729">
    <property type="term" value="F:mRNA binding"/>
    <property type="evidence" value="ECO:0007669"/>
    <property type="project" value="TreeGrafter"/>
</dbReference>
<dbReference type="Pfam" id="PF13424">
    <property type="entry name" value="TPR_12"/>
    <property type="match status" value="1"/>
</dbReference>
<dbReference type="CDD" id="cd17039">
    <property type="entry name" value="Ubl_ubiquitin_like"/>
    <property type="match status" value="1"/>
</dbReference>
<dbReference type="Pfam" id="PF15044">
    <property type="entry name" value="CLU_N"/>
    <property type="match status" value="1"/>
</dbReference>
<dbReference type="PANTHER" id="PTHR12601">
    <property type="entry name" value="EUKARYOTIC TRANSLATION INITIATION FACTOR 3 SUBUNIT EIF-3"/>
    <property type="match status" value="1"/>
</dbReference>
<dbReference type="Pfam" id="PF12807">
    <property type="entry name" value="eIF3_p135"/>
    <property type="match status" value="1"/>
</dbReference>
<feature type="region of interest" description="Disordered" evidence="2">
    <location>
        <begin position="1"/>
        <end position="50"/>
    </location>
</feature>
<feature type="region of interest" description="Disordered" evidence="2">
    <location>
        <begin position="174"/>
        <end position="202"/>
    </location>
</feature>
<evidence type="ECO:0000256" key="1">
    <source>
        <dbReference type="ARBA" id="ARBA00022490"/>
    </source>
</evidence>
<dbReference type="Proteomes" id="UP000789739">
    <property type="component" value="Unassembled WGS sequence"/>
</dbReference>
<dbReference type="EMBL" id="CAJVPI010000423">
    <property type="protein sequence ID" value="CAG8533215.1"/>
    <property type="molecule type" value="Genomic_DNA"/>
</dbReference>
<accession>A0A9N9AK10</accession>